<proteinExistence type="predicted"/>
<dbReference type="EMBL" id="AP018907">
    <property type="protein sequence ID" value="BBF92138.1"/>
    <property type="molecule type" value="Genomic_DNA"/>
</dbReference>
<accession>A0A348FXV5</accession>
<dbReference type="Proteomes" id="UP000266934">
    <property type="component" value="Chromosome"/>
</dbReference>
<sequence length="114" mass="12752">MAARLDPQDAEPTLGIVEGDALDEPGKGFSGRRIRQRLHGGHYPEQRGNRKLRIDSPQFLIAQATFNILEVDRLGPLRVPPHAQPFSLSSLRDRRLCRFFAEFVDTRCVGASGL</sequence>
<protein>
    <submittedName>
        <fullName evidence="2">Uncharacterized protein</fullName>
    </submittedName>
</protein>
<keyword evidence="3" id="KW-1185">Reference proteome</keyword>
<dbReference type="KEGG" id="blag:BLTE_08230"/>
<reference evidence="2 3" key="1">
    <citation type="submission" date="2018-08" db="EMBL/GenBank/DDBJ databases">
        <title>Complete genome sequencing of Blastochloris tepida GI.</title>
        <authorList>
            <person name="Tsukatani Y."/>
            <person name="Mori H."/>
        </authorList>
    </citation>
    <scope>NUCLEOTIDE SEQUENCE [LARGE SCALE GENOMIC DNA]</scope>
    <source>
        <strain evidence="2 3">GI</strain>
    </source>
</reference>
<feature type="region of interest" description="Disordered" evidence="1">
    <location>
        <begin position="1"/>
        <end position="31"/>
    </location>
</feature>
<organism evidence="2 3">
    <name type="scientific">Blastochloris tepida</name>
    <dbReference type="NCBI Taxonomy" id="2233851"/>
    <lineage>
        <taxon>Bacteria</taxon>
        <taxon>Pseudomonadati</taxon>
        <taxon>Pseudomonadota</taxon>
        <taxon>Alphaproteobacteria</taxon>
        <taxon>Hyphomicrobiales</taxon>
        <taxon>Blastochloridaceae</taxon>
        <taxon>Blastochloris</taxon>
    </lineage>
</organism>
<dbReference type="AlphaFoldDB" id="A0A348FXV5"/>
<evidence type="ECO:0000313" key="3">
    <source>
        <dbReference type="Proteomes" id="UP000266934"/>
    </source>
</evidence>
<evidence type="ECO:0000313" key="2">
    <source>
        <dbReference type="EMBL" id="BBF92138.1"/>
    </source>
</evidence>
<gene>
    <name evidence="2" type="ORF">BLTE_08230</name>
</gene>
<name>A0A348FXV5_9HYPH</name>
<evidence type="ECO:0000256" key="1">
    <source>
        <dbReference type="SAM" id="MobiDB-lite"/>
    </source>
</evidence>